<name>A0A919P3H3_9CELL</name>
<feature type="transmembrane region" description="Helical" evidence="1">
    <location>
        <begin position="259"/>
        <end position="277"/>
    </location>
</feature>
<evidence type="ECO:0000313" key="3">
    <source>
        <dbReference type="Proteomes" id="UP000632740"/>
    </source>
</evidence>
<dbReference type="AlphaFoldDB" id="A0A919P3H3"/>
<evidence type="ECO:0000313" key="2">
    <source>
        <dbReference type="EMBL" id="GIG21208.1"/>
    </source>
</evidence>
<comment type="caution">
    <text evidence="2">The sequence shown here is derived from an EMBL/GenBank/DDBJ whole genome shotgun (WGS) entry which is preliminary data.</text>
</comment>
<evidence type="ECO:0000256" key="1">
    <source>
        <dbReference type="SAM" id="Phobius"/>
    </source>
</evidence>
<accession>A0A919P3H3</accession>
<feature type="transmembrane region" description="Helical" evidence="1">
    <location>
        <begin position="289"/>
        <end position="313"/>
    </location>
</feature>
<feature type="transmembrane region" description="Helical" evidence="1">
    <location>
        <begin position="320"/>
        <end position="340"/>
    </location>
</feature>
<protein>
    <submittedName>
        <fullName evidence="2">Uncharacterized protein</fullName>
    </submittedName>
</protein>
<sequence length="347" mass="37686">MSNKDWDATLRERIHPLTAESYTDGKLSDAVFAIVAEFGSASRGAWERVAADPDSPELVAVAGVLGVTTIDRRSKNYGKFIKVMHDPELTRRLSHLPVFQMLLAEALMYSSEAGGQNLLEQSKSICAANLPEFAGHHGAQNLMVEICLHILDRSPAVDEEVLRQAEAASKRSLELSGYQYGKYFAHRGVLRAHRGHRLEGLADVRRAIDLEASERWDYAARIAEYEGTAARVESICLRRQLTGEVEVARAEIEGSRSQVLTMTGLLAAVVAIIVVNIGSSRTTAARADVVSSILVGNGSVILGFGLLITLVLIPQNRTSRMLSVIVPAIGLGLLLLGYFMPEVPSSP</sequence>
<proteinExistence type="predicted"/>
<dbReference type="Proteomes" id="UP000632740">
    <property type="component" value="Unassembled WGS sequence"/>
</dbReference>
<keyword evidence="1" id="KW-0812">Transmembrane</keyword>
<keyword evidence="1" id="KW-1133">Transmembrane helix</keyword>
<reference evidence="2" key="1">
    <citation type="submission" date="2021-01" db="EMBL/GenBank/DDBJ databases">
        <title>Whole genome shotgun sequence of Cellulomonas chitinilytica NBRC 110799.</title>
        <authorList>
            <person name="Komaki H."/>
            <person name="Tamura T."/>
        </authorList>
    </citation>
    <scope>NUCLEOTIDE SEQUENCE</scope>
    <source>
        <strain evidence="2">NBRC 110799</strain>
    </source>
</reference>
<keyword evidence="3" id="KW-1185">Reference proteome</keyword>
<gene>
    <name evidence="2" type="ORF">Cch01nite_19320</name>
</gene>
<dbReference type="RefSeq" id="WP_203752268.1">
    <property type="nucleotide sequence ID" value="NZ_BONK01000006.1"/>
</dbReference>
<keyword evidence="1" id="KW-0472">Membrane</keyword>
<dbReference type="EMBL" id="BONK01000006">
    <property type="protein sequence ID" value="GIG21208.1"/>
    <property type="molecule type" value="Genomic_DNA"/>
</dbReference>
<organism evidence="2 3">
    <name type="scientific">Cellulomonas chitinilytica</name>
    <dbReference type="NCBI Taxonomy" id="398759"/>
    <lineage>
        <taxon>Bacteria</taxon>
        <taxon>Bacillati</taxon>
        <taxon>Actinomycetota</taxon>
        <taxon>Actinomycetes</taxon>
        <taxon>Micrococcales</taxon>
        <taxon>Cellulomonadaceae</taxon>
        <taxon>Cellulomonas</taxon>
    </lineage>
</organism>